<dbReference type="Proteomes" id="UP001519343">
    <property type="component" value="Unassembled WGS sequence"/>
</dbReference>
<comment type="cofactor">
    <cofactor evidence="11">
        <name>Zn(2+)</name>
        <dbReference type="ChEBI" id="CHEBI:29105"/>
    </cofactor>
    <text evidence="11">Binds 2 zinc ions per subunit.</text>
</comment>
<comment type="similarity">
    <text evidence="11">Belongs to the helicase family. PriA subfamily.</text>
</comment>
<proteinExistence type="inferred from homology"/>
<sequence>MYAGIVVDVPHVDTDRAFDYIVPDELAPWIQIGSRVSVPFGNRLLQGYVVQFKEQTELAKVKDIKEILDITPPLTGELVALGHWLSNTYICRLYSAMQVMLPASLRSQYKKKVRVTSEGQNQPLLLPGEREIFNYLGVHPDGVELDLLVRKFPEQTAFLLKAEREGWVETSQVVKDKITRKTLLYVKKKVKDEQIPGLVEQLSKQAERQKEVMLYLQDHEHPLALRDLLSELGISSSAVKSLVAKDWLELVEVEERRDPYANKKLEKDQQVEYTPEQQEVILEIDTALNAGEHAGFLLHGVTGSGKTEVYLETISHCLAQGREAIVLVPEISLTPQMVNRFKARFGDRVAVMHSRLSQGERYDEWRMIRDGKVSVVVGARSAIFAPFTNLGLIIIDEEHESSYKQEETPRYHARDIAMKRAQYHKGVVVLGSATPAMESYDLAQRGKLGLLTMVKRVGERPLPSTAIVDMREELREGNRTMFSRQLSQAIQERLQRKEQIVIFLNRRGFSTFVMCRSCGHSLQCPHCDISLTYHRNNRTVRCHYCGHAEVEPDSCPSCGSNHIRFFGTGTQKVEEELSKYFPGIRVIRMDIDTTTKKGSHEKLLQQFREHQGDVLLGTQMIAKGLDFPKVTLVGVIAADTILGMPDFRAAEKTFQLLTQVAGRAGRHELPGETIIQTYNPEHYSIQYAKTHDYQGFFSMEAKHRFEKGYPPFSRLILFTFSSPQVPLAIKKANDWAKKLRQTLPSSVFILGPIASPIPRVKDRYRFQCVLKYRNEKEVLPIVKKLSDAFVSQNKKDEVELAVDVNPQVLM</sequence>
<dbReference type="InterPro" id="IPR042115">
    <property type="entry name" value="PriA_3primeBD_sf"/>
</dbReference>
<evidence type="ECO:0000256" key="5">
    <source>
        <dbReference type="ARBA" id="ARBA00022801"/>
    </source>
</evidence>
<dbReference type="HAMAP" id="MF_00983">
    <property type="entry name" value="PriA"/>
    <property type="match status" value="1"/>
</dbReference>
<evidence type="ECO:0000256" key="8">
    <source>
        <dbReference type="ARBA" id="ARBA00022840"/>
    </source>
</evidence>
<keyword evidence="2 11" id="KW-0235">DNA replication</keyword>
<evidence type="ECO:0000256" key="11">
    <source>
        <dbReference type="HAMAP-Rule" id="MF_00983"/>
    </source>
</evidence>
<keyword evidence="8 11" id="KW-0067">ATP-binding</keyword>
<keyword evidence="9 11" id="KW-0238">DNA-binding</keyword>
<dbReference type="SMART" id="SM00490">
    <property type="entry name" value="HELICc"/>
    <property type="match status" value="1"/>
</dbReference>
<dbReference type="NCBIfam" id="NF004066">
    <property type="entry name" value="PRK05580.1-3"/>
    <property type="match status" value="1"/>
</dbReference>
<dbReference type="EC" id="5.6.2.4" evidence="11"/>
<comment type="caution">
    <text evidence="14">The sequence shown here is derived from an EMBL/GenBank/DDBJ whole genome shotgun (WGS) entry which is preliminary data.</text>
</comment>
<feature type="domain" description="Helicase C-terminal" evidence="13">
    <location>
        <begin position="550"/>
        <end position="704"/>
    </location>
</feature>
<dbReference type="PROSITE" id="PS51192">
    <property type="entry name" value="HELICASE_ATP_BIND_1"/>
    <property type="match status" value="1"/>
</dbReference>
<dbReference type="InterPro" id="IPR005259">
    <property type="entry name" value="PriA"/>
</dbReference>
<evidence type="ECO:0000256" key="2">
    <source>
        <dbReference type="ARBA" id="ARBA00022705"/>
    </source>
</evidence>
<comment type="catalytic activity">
    <reaction evidence="11">
        <text>Couples ATP hydrolysis with the unwinding of duplex DNA by translocating in the 3'-5' direction.</text>
        <dbReference type="EC" id="5.6.2.4"/>
    </reaction>
</comment>
<keyword evidence="3 11" id="KW-0479">Metal-binding</keyword>
<dbReference type="Pfam" id="PF00271">
    <property type="entry name" value="Helicase_C"/>
    <property type="match status" value="1"/>
</dbReference>
<keyword evidence="1 11" id="KW-0639">Primosome</keyword>
<dbReference type="NCBIfam" id="TIGR00595">
    <property type="entry name" value="priA"/>
    <property type="match status" value="1"/>
</dbReference>
<keyword evidence="6 11" id="KW-0347">Helicase</keyword>
<evidence type="ECO:0000256" key="1">
    <source>
        <dbReference type="ARBA" id="ARBA00022515"/>
    </source>
</evidence>
<dbReference type="InterPro" id="IPR040498">
    <property type="entry name" value="PriA_CRR"/>
</dbReference>
<keyword evidence="4 11" id="KW-0547">Nucleotide-binding</keyword>
<evidence type="ECO:0000313" key="14">
    <source>
        <dbReference type="EMBL" id="MBP1930720.1"/>
    </source>
</evidence>
<dbReference type="PROSITE" id="PS51194">
    <property type="entry name" value="HELICASE_CTER"/>
    <property type="match status" value="1"/>
</dbReference>
<keyword evidence="7 11" id="KW-0862">Zinc</keyword>
<dbReference type="Gene3D" id="3.40.50.300">
    <property type="entry name" value="P-loop containing nucleotide triphosphate hydrolases"/>
    <property type="match status" value="2"/>
</dbReference>
<feature type="binding site" evidence="11">
    <location>
        <position position="524"/>
    </location>
    <ligand>
        <name>Zn(2+)</name>
        <dbReference type="ChEBI" id="CHEBI:29105"/>
        <label>2</label>
    </ligand>
</feature>
<name>A0ABS4GKD6_9BACL</name>
<evidence type="ECO:0000259" key="13">
    <source>
        <dbReference type="PROSITE" id="PS51194"/>
    </source>
</evidence>
<reference evidence="14 15" key="1">
    <citation type="submission" date="2021-03" db="EMBL/GenBank/DDBJ databases">
        <title>Genomic Encyclopedia of Type Strains, Phase IV (KMG-IV): sequencing the most valuable type-strain genomes for metagenomic binning, comparative biology and taxonomic classification.</title>
        <authorList>
            <person name="Goeker M."/>
        </authorList>
    </citation>
    <scope>NUCLEOTIDE SEQUENCE [LARGE SCALE GENOMIC DNA]</scope>
    <source>
        <strain evidence="14 15">DSM 24738</strain>
    </source>
</reference>
<evidence type="ECO:0000256" key="10">
    <source>
        <dbReference type="ARBA" id="ARBA00023235"/>
    </source>
</evidence>
<dbReference type="PANTHER" id="PTHR30580:SF0">
    <property type="entry name" value="PRIMOSOMAL PROTEIN N"/>
    <property type="match status" value="1"/>
</dbReference>
<dbReference type="CDD" id="cd18804">
    <property type="entry name" value="SF2_C_priA"/>
    <property type="match status" value="1"/>
</dbReference>
<organism evidence="14 15">
    <name type="scientific">Ammoniphilus resinae</name>
    <dbReference type="NCBI Taxonomy" id="861532"/>
    <lineage>
        <taxon>Bacteria</taxon>
        <taxon>Bacillati</taxon>
        <taxon>Bacillota</taxon>
        <taxon>Bacilli</taxon>
        <taxon>Bacillales</taxon>
        <taxon>Paenibacillaceae</taxon>
        <taxon>Aneurinibacillus group</taxon>
        <taxon>Ammoniphilus</taxon>
    </lineage>
</organism>
<comment type="catalytic activity">
    <reaction evidence="11">
        <text>ATP + H2O = ADP + phosphate + H(+)</text>
        <dbReference type="Rhea" id="RHEA:13065"/>
        <dbReference type="ChEBI" id="CHEBI:15377"/>
        <dbReference type="ChEBI" id="CHEBI:15378"/>
        <dbReference type="ChEBI" id="CHEBI:30616"/>
        <dbReference type="ChEBI" id="CHEBI:43474"/>
        <dbReference type="ChEBI" id="CHEBI:456216"/>
        <dbReference type="EC" id="5.6.2.4"/>
    </reaction>
</comment>
<dbReference type="PANTHER" id="PTHR30580">
    <property type="entry name" value="PRIMOSOMAL PROTEIN N"/>
    <property type="match status" value="1"/>
</dbReference>
<dbReference type="SUPFAM" id="SSF52540">
    <property type="entry name" value="P-loop containing nucleoside triphosphate hydrolases"/>
    <property type="match status" value="2"/>
</dbReference>
<dbReference type="SMART" id="SM00487">
    <property type="entry name" value="DEXDc"/>
    <property type="match status" value="1"/>
</dbReference>
<evidence type="ECO:0000313" key="15">
    <source>
        <dbReference type="Proteomes" id="UP001519343"/>
    </source>
</evidence>
<keyword evidence="5 11" id="KW-0378">Hydrolase</keyword>
<feature type="binding site" evidence="11">
    <location>
        <position position="518"/>
    </location>
    <ligand>
        <name>Zn(2+)</name>
        <dbReference type="ChEBI" id="CHEBI:29105"/>
        <label>1</label>
    </ligand>
</feature>
<dbReference type="GO" id="GO:0016787">
    <property type="term" value="F:hydrolase activity"/>
    <property type="evidence" value="ECO:0007669"/>
    <property type="project" value="UniProtKB-KW"/>
</dbReference>
<feature type="binding site" evidence="11">
    <location>
        <position position="542"/>
    </location>
    <ligand>
        <name>Zn(2+)</name>
        <dbReference type="ChEBI" id="CHEBI:29105"/>
        <label>2</label>
    </ligand>
</feature>
<feature type="binding site" evidence="11">
    <location>
        <position position="527"/>
    </location>
    <ligand>
        <name>Zn(2+)</name>
        <dbReference type="ChEBI" id="CHEBI:29105"/>
        <label>2</label>
    </ligand>
</feature>
<protein>
    <recommendedName>
        <fullName evidence="11">Replication restart protein PriA</fullName>
    </recommendedName>
    <alternativeName>
        <fullName evidence="11">ATP-dependent DNA helicase PriA</fullName>
        <ecNumber evidence="11">5.6.2.4</ecNumber>
    </alternativeName>
    <alternativeName>
        <fullName evidence="11">DNA 3'-5' helicase PriA</fullName>
    </alternativeName>
</protein>
<dbReference type="InterPro" id="IPR014001">
    <property type="entry name" value="Helicase_ATP-bd"/>
</dbReference>
<dbReference type="Pfam" id="PF00270">
    <property type="entry name" value="DEAD"/>
    <property type="match status" value="1"/>
</dbReference>
<keyword evidence="10 11" id="KW-0413">Isomerase</keyword>
<evidence type="ECO:0000256" key="6">
    <source>
        <dbReference type="ARBA" id="ARBA00022806"/>
    </source>
</evidence>
<evidence type="ECO:0000256" key="9">
    <source>
        <dbReference type="ARBA" id="ARBA00023125"/>
    </source>
</evidence>
<dbReference type="EMBL" id="JAGGKT010000001">
    <property type="protein sequence ID" value="MBP1930720.1"/>
    <property type="molecule type" value="Genomic_DNA"/>
</dbReference>
<feature type="binding site" evidence="11">
    <location>
        <position position="558"/>
    </location>
    <ligand>
        <name>Zn(2+)</name>
        <dbReference type="ChEBI" id="CHEBI:29105"/>
        <label>1</label>
    </ligand>
</feature>
<dbReference type="InterPro" id="IPR041222">
    <property type="entry name" value="PriA_3primeBD"/>
</dbReference>
<feature type="binding site" evidence="11">
    <location>
        <position position="555"/>
    </location>
    <ligand>
        <name>Zn(2+)</name>
        <dbReference type="ChEBI" id="CHEBI:29105"/>
        <label>1</label>
    </ligand>
</feature>
<keyword evidence="15" id="KW-1185">Reference proteome</keyword>
<feature type="binding site" evidence="11">
    <location>
        <position position="515"/>
    </location>
    <ligand>
        <name>Zn(2+)</name>
        <dbReference type="ChEBI" id="CHEBI:29105"/>
        <label>1</label>
    </ligand>
</feature>
<feature type="domain" description="Helicase ATP-binding" evidence="12">
    <location>
        <begin position="287"/>
        <end position="453"/>
    </location>
</feature>
<comment type="function">
    <text evidence="11">Initiates the restart of stalled replication forks, which reloads the replicative helicase on sites other than the origin of replication. Recognizes and binds to abandoned replication forks and remodels them to uncover a helicase loading site. Promotes assembly of the primosome at these replication forks.</text>
</comment>
<dbReference type="InterPro" id="IPR001650">
    <property type="entry name" value="Helicase_C-like"/>
</dbReference>
<evidence type="ECO:0000256" key="7">
    <source>
        <dbReference type="ARBA" id="ARBA00022833"/>
    </source>
</evidence>
<dbReference type="Pfam" id="PF17764">
    <property type="entry name" value="PriA_3primeBD"/>
    <property type="match status" value="1"/>
</dbReference>
<dbReference type="Pfam" id="PF18074">
    <property type="entry name" value="PriA_C"/>
    <property type="match status" value="1"/>
</dbReference>
<evidence type="ECO:0000256" key="3">
    <source>
        <dbReference type="ARBA" id="ARBA00022723"/>
    </source>
</evidence>
<dbReference type="Gene3D" id="3.40.1440.60">
    <property type="entry name" value="PriA, 3(prime) DNA-binding domain"/>
    <property type="match status" value="1"/>
</dbReference>
<dbReference type="Pfam" id="PF18319">
    <property type="entry name" value="Zn_ribbon_PriA"/>
    <property type="match status" value="1"/>
</dbReference>
<dbReference type="InterPro" id="IPR027417">
    <property type="entry name" value="P-loop_NTPase"/>
</dbReference>
<dbReference type="CDD" id="cd17929">
    <property type="entry name" value="DEXHc_priA"/>
    <property type="match status" value="1"/>
</dbReference>
<accession>A0ABS4GKD6</accession>
<evidence type="ECO:0000259" key="12">
    <source>
        <dbReference type="PROSITE" id="PS51192"/>
    </source>
</evidence>
<comment type="subunit">
    <text evidence="11">Component of the replication restart primosome.</text>
</comment>
<evidence type="ECO:0000256" key="4">
    <source>
        <dbReference type="ARBA" id="ARBA00022741"/>
    </source>
</evidence>
<feature type="binding site" evidence="11">
    <location>
        <position position="545"/>
    </location>
    <ligand>
        <name>Zn(2+)</name>
        <dbReference type="ChEBI" id="CHEBI:29105"/>
        <label>2</label>
    </ligand>
</feature>
<dbReference type="InterPro" id="IPR041236">
    <property type="entry name" value="PriA_C"/>
</dbReference>
<dbReference type="InterPro" id="IPR011545">
    <property type="entry name" value="DEAD/DEAH_box_helicase_dom"/>
</dbReference>
<gene>
    <name evidence="11" type="primary">priA</name>
    <name evidence="14" type="ORF">J2Z37_000707</name>
</gene>